<feature type="binding site" evidence="3">
    <location>
        <position position="135"/>
    </location>
    <ligand>
        <name>a divalent metal cation</name>
        <dbReference type="ChEBI" id="CHEBI:60240"/>
    </ligand>
</feature>
<evidence type="ECO:0000256" key="2">
    <source>
        <dbReference type="ARBA" id="ARBA00022723"/>
    </source>
</evidence>
<reference evidence="4 5" key="1">
    <citation type="submission" date="2020-04" db="EMBL/GenBank/DDBJ databases">
        <title>Metagenomic profiling of ammonia- and methane-oxidizing microorganisms in a Dutch drinking water treatment plant.</title>
        <authorList>
            <person name="Poghosyan L."/>
            <person name="Leucker S."/>
        </authorList>
    </citation>
    <scope>NUCLEOTIDE SEQUENCE [LARGE SCALE GENOMIC DNA]</scope>
    <source>
        <strain evidence="4">S-RSF-IL-03</strain>
    </source>
</reference>
<dbReference type="Gene3D" id="1.20.120.450">
    <property type="entry name" value="dinb family like domain"/>
    <property type="match status" value="1"/>
</dbReference>
<comment type="caution">
    <text evidence="4">The sequence shown here is derived from an EMBL/GenBank/DDBJ whole genome shotgun (WGS) entry which is preliminary data.</text>
</comment>
<dbReference type="InterPro" id="IPR034660">
    <property type="entry name" value="DinB/YfiT-like"/>
</dbReference>
<keyword evidence="2 3" id="KW-0479">Metal-binding</keyword>
<dbReference type="SUPFAM" id="SSF109854">
    <property type="entry name" value="DinB/YfiT-like putative metalloenzymes"/>
    <property type="match status" value="1"/>
</dbReference>
<gene>
    <name evidence="4" type="ORF">HOP12_03380</name>
</gene>
<comment type="similarity">
    <text evidence="1">Belongs to the DinB family.</text>
</comment>
<dbReference type="AlphaFoldDB" id="A0A849SCV1"/>
<dbReference type="Proteomes" id="UP000580839">
    <property type="component" value="Unassembled WGS sequence"/>
</dbReference>
<accession>A0A849SCV1</accession>
<name>A0A849SCV1_UNCEI</name>
<evidence type="ECO:0000256" key="1">
    <source>
        <dbReference type="ARBA" id="ARBA00008635"/>
    </source>
</evidence>
<dbReference type="Pfam" id="PF05163">
    <property type="entry name" value="DinB"/>
    <property type="match status" value="1"/>
</dbReference>
<evidence type="ECO:0008006" key="6">
    <source>
        <dbReference type="Google" id="ProtNLM"/>
    </source>
</evidence>
<evidence type="ECO:0000313" key="5">
    <source>
        <dbReference type="Proteomes" id="UP000580839"/>
    </source>
</evidence>
<evidence type="ECO:0000313" key="4">
    <source>
        <dbReference type="EMBL" id="NOT33192.1"/>
    </source>
</evidence>
<dbReference type="InterPro" id="IPR007837">
    <property type="entry name" value="DinB"/>
</dbReference>
<sequence length="164" mass="18252">MNIKGELIPEFDQEMATTRRLLERVPSDKGEWKPHTKSFSLAHLAQLVSNMPGWLVNIVHETSLDLSKAPKYSNETTQTLLASFDRNVAEAKAALMAASEADLAVGWSLTMGERVLMTMPRSVVVRQTINHLVHHRAQLTVYFRLLDVPVPSIYGPTADEGWGG</sequence>
<feature type="binding site" evidence="3">
    <location>
        <position position="131"/>
    </location>
    <ligand>
        <name>a divalent metal cation</name>
        <dbReference type="ChEBI" id="CHEBI:60240"/>
    </ligand>
</feature>
<protein>
    <recommendedName>
        <fullName evidence="6">Damage-inducible protein DinB</fullName>
    </recommendedName>
</protein>
<organism evidence="4 5">
    <name type="scientific">Eiseniibacteriota bacterium</name>
    <dbReference type="NCBI Taxonomy" id="2212470"/>
    <lineage>
        <taxon>Bacteria</taxon>
        <taxon>Candidatus Eiseniibacteriota</taxon>
    </lineage>
</organism>
<dbReference type="GO" id="GO:0046872">
    <property type="term" value="F:metal ion binding"/>
    <property type="evidence" value="ECO:0007669"/>
    <property type="project" value="UniProtKB-KW"/>
</dbReference>
<dbReference type="EMBL" id="JABFRW010000033">
    <property type="protein sequence ID" value="NOT33192.1"/>
    <property type="molecule type" value="Genomic_DNA"/>
</dbReference>
<evidence type="ECO:0000256" key="3">
    <source>
        <dbReference type="PIRSR" id="PIRSR607837-1"/>
    </source>
</evidence>
<proteinExistence type="inferred from homology"/>